<comment type="caution">
    <text evidence="1">The sequence shown here is derived from an EMBL/GenBank/DDBJ whole genome shotgun (WGS) entry which is preliminary data.</text>
</comment>
<accession>S9UX72</accession>
<proteinExistence type="predicted"/>
<dbReference type="EMBL" id="ATMH01012596">
    <property type="protein sequence ID" value="EPY15100.1"/>
    <property type="molecule type" value="Genomic_DNA"/>
</dbReference>
<protein>
    <submittedName>
        <fullName evidence="1">Uncharacterized protein</fullName>
    </submittedName>
</protein>
<name>S9UX72_9TRYP</name>
<gene>
    <name evidence="1" type="ORF">STCU_12348</name>
</gene>
<evidence type="ECO:0000313" key="1">
    <source>
        <dbReference type="EMBL" id="EPY15100.1"/>
    </source>
</evidence>
<reference evidence="1 2" key="1">
    <citation type="journal article" date="2013" name="PLoS ONE">
        <title>Predicting the Proteins of Angomonas deanei, Strigomonas culicis and Their Respective Endosymbionts Reveals New Aspects of the Trypanosomatidae Family.</title>
        <authorList>
            <person name="Motta M.C."/>
            <person name="Martins A.C."/>
            <person name="de Souza S.S."/>
            <person name="Catta-Preta C.M."/>
            <person name="Silva R."/>
            <person name="Klein C.C."/>
            <person name="de Almeida L.G."/>
            <person name="de Lima Cunha O."/>
            <person name="Ciapina L.P."/>
            <person name="Brocchi M."/>
            <person name="Colabardini A.C."/>
            <person name="de Araujo Lima B."/>
            <person name="Machado C.R."/>
            <person name="de Almeida Soares C.M."/>
            <person name="Probst C.M."/>
            <person name="de Menezes C.B."/>
            <person name="Thompson C.E."/>
            <person name="Bartholomeu D.C."/>
            <person name="Gradia D.F."/>
            <person name="Pavoni D.P."/>
            <person name="Grisard E.C."/>
            <person name="Fantinatti-Garboggini F."/>
            <person name="Marchini F.K."/>
            <person name="Rodrigues-Luiz G.F."/>
            <person name="Wagner G."/>
            <person name="Goldman G.H."/>
            <person name="Fietto J.L."/>
            <person name="Elias M.C."/>
            <person name="Goldman M.H."/>
            <person name="Sagot M.F."/>
            <person name="Pereira M."/>
            <person name="Stoco P.H."/>
            <person name="de Mendonca-Neto R.P."/>
            <person name="Teixeira S.M."/>
            <person name="Maciel T.E."/>
            <person name="de Oliveira Mendes T.A."/>
            <person name="Urmenyi T.P."/>
            <person name="de Souza W."/>
            <person name="Schenkman S."/>
            <person name="de Vasconcelos A.T."/>
        </authorList>
    </citation>
    <scope>NUCLEOTIDE SEQUENCE [LARGE SCALE GENOMIC DNA]</scope>
</reference>
<sequence>MLCEAPICRESEVASYDEDPRRRVPVQNAVEHLFTCAEVLNAEPPLTAISLWKKPLAAVALARRALARVASPGRFVGWDED</sequence>
<keyword evidence="2" id="KW-1185">Reference proteome</keyword>
<organism evidence="1 2">
    <name type="scientific">Strigomonas culicis</name>
    <dbReference type="NCBI Taxonomy" id="28005"/>
    <lineage>
        <taxon>Eukaryota</taxon>
        <taxon>Discoba</taxon>
        <taxon>Euglenozoa</taxon>
        <taxon>Kinetoplastea</taxon>
        <taxon>Metakinetoplastina</taxon>
        <taxon>Trypanosomatida</taxon>
        <taxon>Trypanosomatidae</taxon>
        <taxon>Strigomonadinae</taxon>
        <taxon>Strigomonas</taxon>
    </lineage>
</organism>
<evidence type="ECO:0000313" key="2">
    <source>
        <dbReference type="Proteomes" id="UP000015354"/>
    </source>
</evidence>
<dbReference type="AlphaFoldDB" id="S9UX72"/>
<dbReference type="Proteomes" id="UP000015354">
    <property type="component" value="Unassembled WGS sequence"/>
</dbReference>